<feature type="region of interest" description="Disordered" evidence="1">
    <location>
        <begin position="75"/>
        <end position="106"/>
    </location>
</feature>
<dbReference type="EMBL" id="KZ613947">
    <property type="protein sequence ID" value="PMD38884.1"/>
    <property type="molecule type" value="Genomic_DNA"/>
</dbReference>
<reference evidence="2 3" key="1">
    <citation type="submission" date="2016-04" db="EMBL/GenBank/DDBJ databases">
        <title>A degradative enzymes factory behind the ericoid mycorrhizal symbiosis.</title>
        <authorList>
            <consortium name="DOE Joint Genome Institute"/>
            <person name="Martino E."/>
            <person name="Morin E."/>
            <person name="Grelet G."/>
            <person name="Kuo A."/>
            <person name="Kohler A."/>
            <person name="Daghino S."/>
            <person name="Barry K."/>
            <person name="Choi C."/>
            <person name="Cichocki N."/>
            <person name="Clum A."/>
            <person name="Copeland A."/>
            <person name="Hainaut M."/>
            <person name="Haridas S."/>
            <person name="Labutti K."/>
            <person name="Lindquist E."/>
            <person name="Lipzen A."/>
            <person name="Khouja H.-R."/>
            <person name="Murat C."/>
            <person name="Ohm R."/>
            <person name="Olson A."/>
            <person name="Spatafora J."/>
            <person name="Veneault-Fourrey C."/>
            <person name="Henrissat B."/>
            <person name="Grigoriev I."/>
            <person name="Martin F."/>
            <person name="Perotto S."/>
        </authorList>
    </citation>
    <scope>NUCLEOTIDE SEQUENCE [LARGE SCALE GENOMIC DNA]</scope>
    <source>
        <strain evidence="2 3">F</strain>
    </source>
</reference>
<dbReference type="AlphaFoldDB" id="A0A2J6RK30"/>
<protein>
    <submittedName>
        <fullName evidence="2">Uncharacterized protein</fullName>
    </submittedName>
</protein>
<sequence length="181" mass="19214">MALALGDGHFSSSPQPRRRVEGLSERAAPPASQMRNPASRTLCCHPALQPDHLLLPSFTSPDITNSPSTLVAARPGRQVERSAKGTGTGTGTHLDPRTATVASDPSSASVGAVAIQDGLSDSKDDLLRIDKRLPHSSKIYTCNPKLITIVDCGLALRERGEHLPVDDSLGPTHQFGCRDVH</sequence>
<evidence type="ECO:0000313" key="2">
    <source>
        <dbReference type="EMBL" id="PMD38884.1"/>
    </source>
</evidence>
<accession>A0A2J6RK30</accession>
<gene>
    <name evidence="2" type="ORF">L207DRAFT_584284</name>
</gene>
<dbReference type="Proteomes" id="UP000235786">
    <property type="component" value="Unassembled WGS sequence"/>
</dbReference>
<feature type="region of interest" description="Disordered" evidence="1">
    <location>
        <begin position="1"/>
        <end position="38"/>
    </location>
</feature>
<evidence type="ECO:0000313" key="3">
    <source>
        <dbReference type="Proteomes" id="UP000235786"/>
    </source>
</evidence>
<organism evidence="2 3">
    <name type="scientific">Hyaloscypha variabilis (strain UAMH 11265 / GT02V1 / F)</name>
    <name type="common">Meliniomyces variabilis</name>
    <dbReference type="NCBI Taxonomy" id="1149755"/>
    <lineage>
        <taxon>Eukaryota</taxon>
        <taxon>Fungi</taxon>
        <taxon>Dikarya</taxon>
        <taxon>Ascomycota</taxon>
        <taxon>Pezizomycotina</taxon>
        <taxon>Leotiomycetes</taxon>
        <taxon>Helotiales</taxon>
        <taxon>Hyaloscyphaceae</taxon>
        <taxon>Hyaloscypha</taxon>
        <taxon>Hyaloscypha variabilis</taxon>
    </lineage>
</organism>
<evidence type="ECO:0000256" key="1">
    <source>
        <dbReference type="SAM" id="MobiDB-lite"/>
    </source>
</evidence>
<keyword evidence="3" id="KW-1185">Reference proteome</keyword>
<name>A0A2J6RK30_HYAVF</name>
<proteinExistence type="predicted"/>